<dbReference type="AlphaFoldDB" id="A0A093VF05"/>
<evidence type="ECO:0000313" key="2">
    <source>
        <dbReference type="EMBL" id="KFX45286.1"/>
    </source>
</evidence>
<dbReference type="eggNOG" id="ENOG502SKHD">
    <property type="taxonomic scope" value="Eukaryota"/>
</dbReference>
<dbReference type="EMBL" id="JPOX01000024">
    <property type="protein sequence ID" value="KFX45286.1"/>
    <property type="molecule type" value="Genomic_DNA"/>
</dbReference>
<gene>
    <name evidence="2" type="ORF">GQ26_0241270</name>
</gene>
<dbReference type="HOGENOM" id="CLU_727941_0_0_1"/>
<evidence type="ECO:0008006" key="3">
    <source>
        <dbReference type="Google" id="ProtNLM"/>
    </source>
</evidence>
<feature type="chain" id="PRO_5001892860" description="DUF4185 domain-containing protein" evidence="1">
    <location>
        <begin position="20"/>
        <end position="378"/>
    </location>
</feature>
<protein>
    <recommendedName>
        <fullName evidence="3">DUF4185 domain-containing protein</fullName>
    </recommendedName>
</protein>
<reference evidence="2" key="1">
    <citation type="journal article" date="2014" name="PLoS Genet.">
        <title>Signature Gene Expression Reveals Novel Clues to the Molecular Mechanisms of Dimorphic Transition in Penicillium marneffei.</title>
        <authorList>
            <person name="Yang E."/>
            <person name="Wang G."/>
            <person name="Cai J."/>
            <person name="Woo P.C."/>
            <person name="Lau S.K."/>
            <person name="Yuen K.-Y."/>
            <person name="Chow W.-N."/>
            <person name="Lin X."/>
        </authorList>
    </citation>
    <scope>NUCLEOTIDE SEQUENCE [LARGE SCALE GENOMIC DNA]</scope>
    <source>
        <strain evidence="2">PM1</strain>
    </source>
</reference>
<sequence length="378" mass="40611">MSLFTALAAAALLGTQVRADFIPTVRSTRLLGNVSDPSFDRDSCGSVRLGDRVLWTCRDTEDYKNGVAGLPIYSSTASWTNFASDGTPLVQSWVNALGNSESGLLCSGQNNGQPFYTYPSDLCNSNTAGACPDGTRYPLWPDSPPLVTSKNICKGSVTAHTWITKVHTQGLTLLNPDPGTMLYEVTYDPSVNGHGTGLPTVSIVDENFWSTNEMPYGVYGGVVNNGVAYLYGKNAAGTVGLAKVSTRFVTNKSAYQYYVNGAWTPNVPGVNDTGVGIPNAGAGGQGTFYYSSVWNKYVWIGQAGISVSPAFFITTAPSPEGPWATPVNFYSANYINWSYTLQAHPGLLANSSQNAIYLSYVVSDPRGYFTPLVYVEWE</sequence>
<evidence type="ECO:0000256" key="1">
    <source>
        <dbReference type="SAM" id="SignalP"/>
    </source>
</evidence>
<name>A0A093VF05_TALMA</name>
<feature type="signal peptide" evidence="1">
    <location>
        <begin position="1"/>
        <end position="19"/>
    </location>
</feature>
<comment type="caution">
    <text evidence="2">The sequence shown here is derived from an EMBL/GenBank/DDBJ whole genome shotgun (WGS) entry which is preliminary data.</text>
</comment>
<keyword evidence="1" id="KW-0732">Signal</keyword>
<organism evidence="2">
    <name type="scientific">Talaromyces marneffei PM1</name>
    <dbReference type="NCBI Taxonomy" id="1077442"/>
    <lineage>
        <taxon>Eukaryota</taxon>
        <taxon>Fungi</taxon>
        <taxon>Dikarya</taxon>
        <taxon>Ascomycota</taxon>
        <taxon>Pezizomycotina</taxon>
        <taxon>Eurotiomycetes</taxon>
        <taxon>Eurotiomycetidae</taxon>
        <taxon>Eurotiales</taxon>
        <taxon>Trichocomaceae</taxon>
        <taxon>Talaromyces</taxon>
        <taxon>Talaromyces sect. Talaromyces</taxon>
    </lineage>
</organism>
<accession>A0A093VF05</accession>
<proteinExistence type="predicted"/>